<dbReference type="PANTHER" id="PTHR33048:SF47">
    <property type="entry name" value="INTEGRAL MEMBRANE PROTEIN-RELATED"/>
    <property type="match status" value="1"/>
</dbReference>
<feature type="compositionally biased region" description="Basic and acidic residues" evidence="1">
    <location>
        <begin position="302"/>
        <end position="311"/>
    </location>
</feature>
<organism evidence="3 4">
    <name type="scientific">Macrolepiota fuliginosa MF-IS2</name>
    <dbReference type="NCBI Taxonomy" id="1400762"/>
    <lineage>
        <taxon>Eukaryota</taxon>
        <taxon>Fungi</taxon>
        <taxon>Dikarya</taxon>
        <taxon>Basidiomycota</taxon>
        <taxon>Agaricomycotina</taxon>
        <taxon>Agaricomycetes</taxon>
        <taxon>Agaricomycetidae</taxon>
        <taxon>Agaricales</taxon>
        <taxon>Agaricineae</taxon>
        <taxon>Agaricaceae</taxon>
        <taxon>Macrolepiota</taxon>
    </lineage>
</organism>
<evidence type="ECO:0000313" key="3">
    <source>
        <dbReference type="EMBL" id="KAF9449008.1"/>
    </source>
</evidence>
<evidence type="ECO:0000313" key="4">
    <source>
        <dbReference type="Proteomes" id="UP000807342"/>
    </source>
</evidence>
<evidence type="ECO:0008006" key="5">
    <source>
        <dbReference type="Google" id="ProtNLM"/>
    </source>
</evidence>
<keyword evidence="4" id="KW-1185">Reference proteome</keyword>
<keyword evidence="2" id="KW-1133">Transmembrane helix</keyword>
<feature type="transmembrane region" description="Helical" evidence="2">
    <location>
        <begin position="72"/>
        <end position="95"/>
    </location>
</feature>
<dbReference type="Proteomes" id="UP000807342">
    <property type="component" value="Unassembled WGS sequence"/>
</dbReference>
<dbReference type="AlphaFoldDB" id="A0A9P5XDH8"/>
<keyword evidence="2" id="KW-0472">Membrane</keyword>
<feature type="transmembrane region" description="Helical" evidence="2">
    <location>
        <begin position="40"/>
        <end position="60"/>
    </location>
</feature>
<sequence length="349" mass="39126">MDPQVEIKITSAVCSSVAIASTIQRLFIRIPGAGLWFDDAWAIFSTLALIMQVVAVFMRVPDPAGVIGVARYYMMAAGFYSIIWSARLSILFSLIRIEPYIGWQRTWKGVAVAFFTIWMVLLAQLFWECEPGVEWKQLPSPQCKLGKEVAILQLATDVIADCCLLWIPMRLFRAIMSDNLRKRLMLIFSTCIMTTIVSLVHASYILVSGGPREIIAAIVEDCISLMVCNLPLCIAQIIRRGKWFEDDEPITTSMWPTWLRKTVTTVPGTATTHSQLHTDAIDNRTIISVDLPVETDRLRVGQEESDIEAHSMKNLTSHSDADTDDDANFKPGSSTIRPRLPDDVQCTLL</sequence>
<feature type="transmembrane region" description="Helical" evidence="2">
    <location>
        <begin position="150"/>
        <end position="172"/>
    </location>
</feature>
<evidence type="ECO:0000256" key="2">
    <source>
        <dbReference type="SAM" id="Phobius"/>
    </source>
</evidence>
<proteinExistence type="predicted"/>
<name>A0A9P5XDH8_9AGAR</name>
<accession>A0A9P5XDH8</accession>
<dbReference type="EMBL" id="MU151143">
    <property type="protein sequence ID" value="KAF9449008.1"/>
    <property type="molecule type" value="Genomic_DNA"/>
</dbReference>
<dbReference type="OrthoDB" id="444631at2759"/>
<feature type="transmembrane region" description="Helical" evidence="2">
    <location>
        <begin position="184"/>
        <end position="208"/>
    </location>
</feature>
<reference evidence="3" key="1">
    <citation type="submission" date="2020-11" db="EMBL/GenBank/DDBJ databases">
        <authorList>
            <consortium name="DOE Joint Genome Institute"/>
            <person name="Ahrendt S."/>
            <person name="Riley R."/>
            <person name="Andreopoulos W."/>
            <person name="Labutti K."/>
            <person name="Pangilinan J."/>
            <person name="Ruiz-Duenas F.J."/>
            <person name="Barrasa J.M."/>
            <person name="Sanchez-Garcia M."/>
            <person name="Camarero S."/>
            <person name="Miyauchi S."/>
            <person name="Serrano A."/>
            <person name="Linde D."/>
            <person name="Babiker R."/>
            <person name="Drula E."/>
            <person name="Ayuso-Fernandez I."/>
            <person name="Pacheco R."/>
            <person name="Padilla G."/>
            <person name="Ferreira P."/>
            <person name="Barriuso J."/>
            <person name="Kellner H."/>
            <person name="Castanera R."/>
            <person name="Alfaro M."/>
            <person name="Ramirez L."/>
            <person name="Pisabarro A.G."/>
            <person name="Kuo A."/>
            <person name="Tritt A."/>
            <person name="Lipzen A."/>
            <person name="He G."/>
            <person name="Yan M."/>
            <person name="Ng V."/>
            <person name="Cullen D."/>
            <person name="Martin F."/>
            <person name="Rosso M.-N."/>
            <person name="Henrissat B."/>
            <person name="Hibbett D."/>
            <person name="Martinez A.T."/>
            <person name="Grigoriev I.V."/>
        </authorList>
    </citation>
    <scope>NUCLEOTIDE SEQUENCE</scope>
    <source>
        <strain evidence="3">MF-IS2</strain>
    </source>
</reference>
<dbReference type="InterPro" id="IPR052337">
    <property type="entry name" value="SAT4-like"/>
</dbReference>
<feature type="region of interest" description="Disordered" evidence="1">
    <location>
        <begin position="302"/>
        <end position="342"/>
    </location>
</feature>
<gene>
    <name evidence="3" type="ORF">P691DRAFT_759408</name>
</gene>
<dbReference type="PANTHER" id="PTHR33048">
    <property type="entry name" value="PTH11-LIKE INTEGRAL MEMBRANE PROTEIN (AFU_ORTHOLOGUE AFUA_5G11245)"/>
    <property type="match status" value="1"/>
</dbReference>
<feature type="transmembrane region" description="Helical" evidence="2">
    <location>
        <begin position="107"/>
        <end position="127"/>
    </location>
</feature>
<protein>
    <recommendedName>
        <fullName evidence="5">Integral membrane protein</fullName>
    </recommendedName>
</protein>
<keyword evidence="2" id="KW-0812">Transmembrane</keyword>
<evidence type="ECO:0000256" key="1">
    <source>
        <dbReference type="SAM" id="MobiDB-lite"/>
    </source>
</evidence>
<comment type="caution">
    <text evidence="3">The sequence shown here is derived from an EMBL/GenBank/DDBJ whole genome shotgun (WGS) entry which is preliminary data.</text>
</comment>